<organism evidence="8 9">
    <name type="scientific">Caminibacter mediatlanticus TB-2</name>
    <dbReference type="NCBI Taxonomy" id="391592"/>
    <lineage>
        <taxon>Bacteria</taxon>
        <taxon>Pseudomonadati</taxon>
        <taxon>Campylobacterota</taxon>
        <taxon>Epsilonproteobacteria</taxon>
        <taxon>Nautiliales</taxon>
        <taxon>Nautiliaceae</taxon>
        <taxon>Caminibacter</taxon>
    </lineage>
</organism>
<comment type="caution">
    <text evidence="8">The sequence shown here is derived from an EMBL/GenBank/DDBJ whole genome shotgun (WGS) entry which is preliminary data.</text>
</comment>
<dbReference type="Gene3D" id="2.40.160.60">
    <property type="entry name" value="Outer membrane protein transport protein (OMPP1/FadL/TodX)"/>
    <property type="match status" value="1"/>
</dbReference>
<dbReference type="AlphaFoldDB" id="A0AAI9AI64"/>
<evidence type="ECO:0000313" key="9">
    <source>
        <dbReference type="Proteomes" id="UP000003288"/>
    </source>
</evidence>
<evidence type="ECO:0000256" key="3">
    <source>
        <dbReference type="ARBA" id="ARBA00022452"/>
    </source>
</evidence>
<dbReference type="GO" id="GO:0015483">
    <property type="term" value="F:long-chain fatty acid transporting porin activity"/>
    <property type="evidence" value="ECO:0007669"/>
    <property type="project" value="TreeGrafter"/>
</dbReference>
<keyword evidence="7" id="KW-0998">Cell outer membrane</keyword>
<evidence type="ECO:0000256" key="4">
    <source>
        <dbReference type="ARBA" id="ARBA00022692"/>
    </source>
</evidence>
<sequence>MKKTILVSLTACYLFANGYKIPEQSLNGLALSAANVANANGADSAYYNPANMTFNNPNKNYFELTSLFIHLNKVKFQNNNGEIYYSRKEDFALPIFHFASKDYNSYRFGLSIIYPGGLSKRWDDTIPEAGAKEFTLKTIEINPSIAKKINENLAIAFGIRFVKSEGIANVLGLKPNGNGTYTPLYSEYLNGTSFDKGWNGAISYRLNNSTKFAVTYRSKINLSLSGNASGYYSLALLQQPTTAVKTFNTKGKVTIPLPATLNIAFAKTFNKTTIEFVYDRTYWSSYKKLDFDFEDPIVNAIFGTAKQKNWKDVNTYRIGITHKCTDKLTAMLGYAYDKTPVPDSTIDFSLPDSDKHIFSGGIKYKYDDRLTIGFSALYTKQKNRNAKIYDNISNSYINGTFKEGGAYLFAFGMNYSY</sequence>
<dbReference type="Pfam" id="PF03349">
    <property type="entry name" value="Toluene_X"/>
    <property type="match status" value="1"/>
</dbReference>
<keyword evidence="5" id="KW-0732">Signal</keyword>
<dbReference type="Proteomes" id="UP000003288">
    <property type="component" value="Unassembled WGS sequence"/>
</dbReference>
<proteinExistence type="inferred from homology"/>
<accession>A0AAI9AI64</accession>
<evidence type="ECO:0000256" key="1">
    <source>
        <dbReference type="ARBA" id="ARBA00004571"/>
    </source>
</evidence>
<evidence type="ECO:0000256" key="5">
    <source>
        <dbReference type="ARBA" id="ARBA00022729"/>
    </source>
</evidence>
<reference evidence="8 9" key="1">
    <citation type="journal article" date="2011" name="Stand. Genomic Sci.">
        <title>Draft genome sequence of Caminibacter mediatlanticus strain TB-2, an epsilonproteobacterium isolated from a deep-sea hydrothermal vent.</title>
        <authorList>
            <person name="Giovannelli D."/>
            <person name="Ferriera S."/>
            <person name="Johnson J."/>
            <person name="Kravitz S."/>
            <person name="Perez-Rodriguez I."/>
            <person name="Ricci J."/>
            <person name="O'Brien C."/>
            <person name="Voordeckers J.W."/>
            <person name="Bini E."/>
            <person name="Vetriani C."/>
        </authorList>
    </citation>
    <scope>NUCLEOTIDE SEQUENCE [LARGE SCALE GENOMIC DNA]</scope>
    <source>
        <strain evidence="8 9">TB-2</strain>
    </source>
</reference>
<keyword evidence="6" id="KW-0472">Membrane</keyword>
<evidence type="ECO:0000256" key="7">
    <source>
        <dbReference type="ARBA" id="ARBA00023237"/>
    </source>
</evidence>
<dbReference type="PANTHER" id="PTHR35093">
    <property type="entry name" value="OUTER MEMBRANE PROTEIN NMB0088-RELATED"/>
    <property type="match status" value="1"/>
</dbReference>
<dbReference type="GO" id="GO:0009279">
    <property type="term" value="C:cell outer membrane"/>
    <property type="evidence" value="ECO:0007669"/>
    <property type="project" value="UniProtKB-SubCell"/>
</dbReference>
<dbReference type="RefSeq" id="WP_007473874.1">
    <property type="nucleotide sequence ID" value="NZ_ABCJ01000002.1"/>
</dbReference>
<evidence type="ECO:0000256" key="2">
    <source>
        <dbReference type="ARBA" id="ARBA00008163"/>
    </source>
</evidence>
<keyword evidence="3" id="KW-1134">Transmembrane beta strand</keyword>
<dbReference type="PANTHER" id="PTHR35093:SF8">
    <property type="entry name" value="OUTER MEMBRANE PROTEIN NMB0088-RELATED"/>
    <property type="match status" value="1"/>
</dbReference>
<protein>
    <submittedName>
        <fullName evidence="8">Membrane protein</fullName>
    </submittedName>
</protein>
<evidence type="ECO:0000313" key="8">
    <source>
        <dbReference type="EMBL" id="EDM23919.1"/>
    </source>
</evidence>
<dbReference type="EMBL" id="ABCJ01000002">
    <property type="protein sequence ID" value="EDM23919.1"/>
    <property type="molecule type" value="Genomic_DNA"/>
</dbReference>
<name>A0AAI9AI64_9BACT</name>
<comment type="similarity">
    <text evidence="2">Belongs to the OmpP1/FadL family.</text>
</comment>
<gene>
    <name evidence="8" type="ORF">CMTB2_06686</name>
</gene>
<dbReference type="InterPro" id="IPR005017">
    <property type="entry name" value="OMPP1/FadL/TodX"/>
</dbReference>
<comment type="subcellular location">
    <subcellularLocation>
        <location evidence="1">Cell outer membrane</location>
        <topology evidence="1">Multi-pass membrane protein</topology>
    </subcellularLocation>
</comment>
<dbReference type="SUPFAM" id="SSF56935">
    <property type="entry name" value="Porins"/>
    <property type="match status" value="1"/>
</dbReference>
<evidence type="ECO:0000256" key="6">
    <source>
        <dbReference type="ARBA" id="ARBA00023136"/>
    </source>
</evidence>
<keyword evidence="4" id="KW-0812">Transmembrane</keyword>